<dbReference type="HOGENOM" id="CLU_072116_0_0_1"/>
<sequence>MDVAARAWKIVWWRHCVFPDAQGRPDPDALVLETDLVDELWRDRKGRRSIRLGKWMHAWDEPRDEDIMMNPLSYKFSSEIDQVLSPHARVLAALLDDTDHASLTVLRQSYIPSLDYVREAGLRIRGRAHVHSGIIPHLGDTDVEDFGRIVNWIFTKVPGARDNFRKWLVSTTTAHAITLVLKERHKVRFMEDPDYPAAAAKDKQEHFLLQEAWRFQMTHAHKDTMARDVDLECLYLLERRLFSLVRTDVSTYKQWGLDAGDHQDKWYPYQGLPQGWCDEDYDFSDSELLVREQYARVKHALTPV</sequence>
<dbReference type="OrthoDB" id="2801479at2759"/>
<proteinExistence type="predicted"/>
<reference evidence="1 2" key="1">
    <citation type="journal article" date="2012" name="Science">
        <title>The Paleozoic origin of enzymatic lignin decomposition reconstructed from 31 fungal genomes.</title>
        <authorList>
            <person name="Floudas D."/>
            <person name="Binder M."/>
            <person name="Riley R."/>
            <person name="Barry K."/>
            <person name="Blanchette R.A."/>
            <person name="Henrissat B."/>
            <person name="Martinez A.T."/>
            <person name="Otillar R."/>
            <person name="Spatafora J.W."/>
            <person name="Yadav J.S."/>
            <person name="Aerts A."/>
            <person name="Benoit I."/>
            <person name="Boyd A."/>
            <person name="Carlson A."/>
            <person name="Copeland A."/>
            <person name="Coutinho P.M."/>
            <person name="de Vries R.P."/>
            <person name="Ferreira P."/>
            <person name="Findley K."/>
            <person name="Foster B."/>
            <person name="Gaskell J."/>
            <person name="Glotzer D."/>
            <person name="Gorecki P."/>
            <person name="Heitman J."/>
            <person name="Hesse C."/>
            <person name="Hori C."/>
            <person name="Igarashi K."/>
            <person name="Jurgens J.A."/>
            <person name="Kallen N."/>
            <person name="Kersten P."/>
            <person name="Kohler A."/>
            <person name="Kuees U."/>
            <person name="Kumar T.K.A."/>
            <person name="Kuo A."/>
            <person name="LaButti K."/>
            <person name="Larrondo L.F."/>
            <person name="Lindquist E."/>
            <person name="Ling A."/>
            <person name="Lombard V."/>
            <person name="Lucas S."/>
            <person name="Lundell T."/>
            <person name="Martin R."/>
            <person name="McLaughlin D.J."/>
            <person name="Morgenstern I."/>
            <person name="Morin E."/>
            <person name="Murat C."/>
            <person name="Nagy L.G."/>
            <person name="Nolan M."/>
            <person name="Ohm R.A."/>
            <person name="Patyshakuliyeva A."/>
            <person name="Rokas A."/>
            <person name="Ruiz-Duenas F.J."/>
            <person name="Sabat G."/>
            <person name="Salamov A."/>
            <person name="Samejima M."/>
            <person name="Schmutz J."/>
            <person name="Slot J.C."/>
            <person name="St John F."/>
            <person name="Stenlid J."/>
            <person name="Sun H."/>
            <person name="Sun S."/>
            <person name="Syed K."/>
            <person name="Tsang A."/>
            <person name="Wiebenga A."/>
            <person name="Young D."/>
            <person name="Pisabarro A."/>
            <person name="Eastwood D.C."/>
            <person name="Martin F."/>
            <person name="Cullen D."/>
            <person name="Grigoriev I.V."/>
            <person name="Hibbett D.S."/>
        </authorList>
    </citation>
    <scope>NUCLEOTIDE SEQUENCE</scope>
    <source>
        <strain evidence="2">FP-58527</strain>
    </source>
</reference>
<evidence type="ECO:0000313" key="1">
    <source>
        <dbReference type="EMBL" id="EPS92505.1"/>
    </source>
</evidence>
<dbReference type="AlphaFoldDB" id="S8ERT4"/>
<dbReference type="EMBL" id="KE504525">
    <property type="protein sequence ID" value="EPS92505.1"/>
    <property type="molecule type" value="Genomic_DNA"/>
</dbReference>
<dbReference type="InParanoid" id="S8ERT4"/>
<name>S8ERT4_FOMSC</name>
<accession>S8ERT4</accession>
<keyword evidence="2" id="KW-1185">Reference proteome</keyword>
<gene>
    <name evidence="1" type="ORF">FOMPIDRAFT_60019</name>
</gene>
<protein>
    <submittedName>
        <fullName evidence="1">Uncharacterized protein</fullName>
    </submittedName>
</protein>
<dbReference type="eggNOG" id="ENOG502S7P8">
    <property type="taxonomic scope" value="Eukaryota"/>
</dbReference>
<evidence type="ECO:0000313" key="2">
    <source>
        <dbReference type="Proteomes" id="UP000015241"/>
    </source>
</evidence>
<dbReference type="Proteomes" id="UP000015241">
    <property type="component" value="Unassembled WGS sequence"/>
</dbReference>
<organism evidence="1 2">
    <name type="scientific">Fomitopsis schrenkii</name>
    <name type="common">Brown rot fungus</name>
    <dbReference type="NCBI Taxonomy" id="2126942"/>
    <lineage>
        <taxon>Eukaryota</taxon>
        <taxon>Fungi</taxon>
        <taxon>Dikarya</taxon>
        <taxon>Basidiomycota</taxon>
        <taxon>Agaricomycotina</taxon>
        <taxon>Agaricomycetes</taxon>
        <taxon>Polyporales</taxon>
        <taxon>Fomitopsis</taxon>
    </lineage>
</organism>